<sequence>MRFLIIGGSDAGIAAGLRAHELDPACEITLVLADDFPNYSICGLPFFLSGETPDWHSLAHRTEFPSIRLMPNHTAESIDLARKSVTRANVCATTSAICVATLSGSSCDQNLKTVQPSLRSRSVVSSSRLLLP</sequence>
<dbReference type="EMBL" id="JACHEK010000002">
    <property type="protein sequence ID" value="MBB6143046.1"/>
    <property type="molecule type" value="Genomic_DNA"/>
</dbReference>
<dbReference type="Gene3D" id="3.50.50.60">
    <property type="entry name" value="FAD/NAD(P)-binding domain"/>
    <property type="match status" value="1"/>
</dbReference>
<gene>
    <name evidence="1" type="ORF">HNQ77_000990</name>
</gene>
<evidence type="ECO:0000313" key="1">
    <source>
        <dbReference type="EMBL" id="MBB6143046.1"/>
    </source>
</evidence>
<dbReference type="AlphaFoldDB" id="A0A841JNW3"/>
<name>A0A841JNW3_9BACT</name>
<reference evidence="1 2" key="1">
    <citation type="submission" date="2020-08" db="EMBL/GenBank/DDBJ databases">
        <title>Genomic Encyclopedia of Type Strains, Phase IV (KMG-IV): sequencing the most valuable type-strain genomes for metagenomic binning, comparative biology and taxonomic classification.</title>
        <authorList>
            <person name="Goeker M."/>
        </authorList>
    </citation>
    <scope>NUCLEOTIDE SEQUENCE [LARGE SCALE GENOMIC DNA]</scope>
    <source>
        <strain evidence="1 2">DSM 103733</strain>
    </source>
</reference>
<proteinExistence type="predicted"/>
<keyword evidence="2" id="KW-1185">Reference proteome</keyword>
<dbReference type="SUPFAM" id="SSF51905">
    <property type="entry name" value="FAD/NAD(P)-binding domain"/>
    <property type="match status" value="1"/>
</dbReference>
<organism evidence="1 2">
    <name type="scientific">Silvibacterium bohemicum</name>
    <dbReference type="NCBI Taxonomy" id="1577686"/>
    <lineage>
        <taxon>Bacteria</taxon>
        <taxon>Pseudomonadati</taxon>
        <taxon>Acidobacteriota</taxon>
        <taxon>Terriglobia</taxon>
        <taxon>Terriglobales</taxon>
        <taxon>Acidobacteriaceae</taxon>
        <taxon>Silvibacterium</taxon>
    </lineage>
</organism>
<dbReference type="Proteomes" id="UP000538666">
    <property type="component" value="Unassembled WGS sequence"/>
</dbReference>
<accession>A0A841JNW3</accession>
<dbReference type="InterPro" id="IPR036188">
    <property type="entry name" value="FAD/NAD-bd_sf"/>
</dbReference>
<protein>
    <submittedName>
        <fullName evidence="1">NADPH-dependent 2,4-dienoyl-CoA reductase/sulfur reductase-like enzyme</fullName>
    </submittedName>
</protein>
<comment type="caution">
    <text evidence="1">The sequence shown here is derived from an EMBL/GenBank/DDBJ whole genome shotgun (WGS) entry which is preliminary data.</text>
</comment>
<evidence type="ECO:0000313" key="2">
    <source>
        <dbReference type="Proteomes" id="UP000538666"/>
    </source>
</evidence>